<dbReference type="InterPro" id="IPR037401">
    <property type="entry name" value="SnoaL-like"/>
</dbReference>
<dbReference type="InterPro" id="IPR032710">
    <property type="entry name" value="NTF2-like_dom_sf"/>
</dbReference>
<reference evidence="2" key="1">
    <citation type="submission" date="2018-05" db="EMBL/GenBank/DDBJ databases">
        <authorList>
            <person name="Lanie J.A."/>
            <person name="Ng W.-L."/>
            <person name="Kazmierczak K.M."/>
            <person name="Andrzejewski T.M."/>
            <person name="Davidsen T.M."/>
            <person name="Wayne K.J."/>
            <person name="Tettelin H."/>
            <person name="Glass J.I."/>
            <person name="Rusch D."/>
            <person name="Podicherti R."/>
            <person name="Tsui H.-C.T."/>
            <person name="Winkler M.E."/>
        </authorList>
    </citation>
    <scope>NUCLEOTIDE SEQUENCE</scope>
</reference>
<gene>
    <name evidence="2" type="ORF">METZ01_LOCUS171868</name>
</gene>
<sequence>MSASEIVQQAYEAFGEGDMEKLASLMSDSYVGKLPESLPNGGTFNGPNDFIQNCLAKIPTLWSDFEIEPIQIYESGNTVFFHGKITAGGKTSETMHMSVVEDGKFVKFQAFDDSATLNSVANT</sequence>
<dbReference type="Gene3D" id="3.10.450.50">
    <property type="match status" value="1"/>
</dbReference>
<dbReference type="PANTHER" id="PTHR41252:SF1">
    <property type="entry name" value="BLR2505 PROTEIN"/>
    <property type="match status" value="1"/>
</dbReference>
<evidence type="ECO:0000313" key="2">
    <source>
        <dbReference type="EMBL" id="SVB19014.1"/>
    </source>
</evidence>
<name>A0A382BZG5_9ZZZZ</name>
<protein>
    <recommendedName>
        <fullName evidence="1">SnoaL-like domain-containing protein</fullName>
    </recommendedName>
</protein>
<accession>A0A382BZG5</accession>
<dbReference type="SUPFAM" id="SSF54427">
    <property type="entry name" value="NTF2-like"/>
    <property type="match status" value="1"/>
</dbReference>
<dbReference type="Pfam" id="PF12680">
    <property type="entry name" value="SnoaL_2"/>
    <property type="match status" value="1"/>
</dbReference>
<feature type="domain" description="SnoaL-like" evidence="1">
    <location>
        <begin position="7"/>
        <end position="107"/>
    </location>
</feature>
<proteinExistence type="predicted"/>
<dbReference type="EMBL" id="UINC01032023">
    <property type="protein sequence ID" value="SVB19014.1"/>
    <property type="molecule type" value="Genomic_DNA"/>
</dbReference>
<dbReference type="PANTHER" id="PTHR41252">
    <property type="entry name" value="BLR2505 PROTEIN"/>
    <property type="match status" value="1"/>
</dbReference>
<organism evidence="2">
    <name type="scientific">marine metagenome</name>
    <dbReference type="NCBI Taxonomy" id="408172"/>
    <lineage>
        <taxon>unclassified sequences</taxon>
        <taxon>metagenomes</taxon>
        <taxon>ecological metagenomes</taxon>
    </lineage>
</organism>
<dbReference type="AlphaFoldDB" id="A0A382BZG5"/>
<evidence type="ECO:0000259" key="1">
    <source>
        <dbReference type="Pfam" id="PF12680"/>
    </source>
</evidence>